<dbReference type="STRING" id="1000565.METUNv1_00908"/>
<evidence type="ECO:0000256" key="1">
    <source>
        <dbReference type="ARBA" id="ARBA00022490"/>
    </source>
</evidence>
<dbReference type="Gene3D" id="3.30.1130.10">
    <property type="match status" value="2"/>
</dbReference>
<comment type="function">
    <text evidence="5">Catalyzes the NADPH-dependent reduction of 7-cyano-7-deazaguanine (preQ0) to 7-aminomethyl-7-deazaguanine (preQ1).</text>
</comment>
<dbReference type="NCBIfam" id="TIGR03138">
    <property type="entry name" value="QueF"/>
    <property type="match status" value="1"/>
</dbReference>
<keyword evidence="1 5" id="KW-0963">Cytoplasm</keyword>
<feature type="binding site" evidence="5">
    <location>
        <begin position="220"/>
        <end position="221"/>
    </location>
    <ligand>
        <name>substrate</name>
    </ligand>
</feature>
<keyword evidence="2 5" id="KW-0671">Queuosine biosynthesis</keyword>
<evidence type="ECO:0000256" key="3">
    <source>
        <dbReference type="ARBA" id="ARBA00022857"/>
    </source>
</evidence>
<dbReference type="GO" id="GO:0005737">
    <property type="term" value="C:cytoplasm"/>
    <property type="evidence" value="ECO:0007669"/>
    <property type="project" value="UniProtKB-SubCell"/>
</dbReference>
<dbReference type="Proteomes" id="UP000005019">
    <property type="component" value="Unassembled WGS sequence"/>
</dbReference>
<dbReference type="InterPro" id="IPR029139">
    <property type="entry name" value="QueF_N"/>
</dbReference>
<dbReference type="InterPro" id="IPR043133">
    <property type="entry name" value="GTP-CH-I_C/QueF"/>
</dbReference>
<protein>
    <recommendedName>
        <fullName evidence="5">NADPH-dependent 7-cyano-7-deazaguanine reductase</fullName>
        <ecNumber evidence="5">1.7.1.13</ecNumber>
    </recommendedName>
    <alternativeName>
        <fullName evidence="5">7-cyano-7-carbaguanine reductase</fullName>
    </alternativeName>
    <alternativeName>
        <fullName evidence="5">NADPH-dependent nitrile oxidoreductase</fullName>
    </alternativeName>
    <alternativeName>
        <fullName evidence="5">PreQ(0) reductase</fullName>
    </alternativeName>
</protein>
<comment type="subcellular location">
    <subcellularLocation>
        <location evidence="5">Cytoplasm</location>
    </subcellularLocation>
</comment>
<accession>F5R9J9</accession>
<dbReference type="EC" id="1.7.1.13" evidence="5"/>
<feature type="active site" description="Proton donor" evidence="5">
    <location>
        <position position="188"/>
    </location>
</feature>
<dbReference type="HAMAP" id="MF_00817">
    <property type="entry name" value="QueF_type2"/>
    <property type="match status" value="1"/>
</dbReference>
<keyword evidence="8" id="KW-1185">Reference proteome</keyword>
<comment type="subunit">
    <text evidence="5">Homodimer.</text>
</comment>
<name>F5R9J9_METUF</name>
<dbReference type="InterPro" id="IPR029500">
    <property type="entry name" value="QueF"/>
</dbReference>
<dbReference type="GO" id="GO:0008616">
    <property type="term" value="P:tRNA queuosine(34) biosynthetic process"/>
    <property type="evidence" value="ECO:0007669"/>
    <property type="project" value="UniProtKB-UniRule"/>
</dbReference>
<evidence type="ECO:0000313" key="7">
    <source>
        <dbReference type="EMBL" id="EGK73069.1"/>
    </source>
</evidence>
<feature type="domain" description="NADPH-dependent 7-cyano-7-deazaguanine reductase N-terminal" evidence="6">
    <location>
        <begin position="16"/>
        <end position="126"/>
    </location>
</feature>
<evidence type="ECO:0000259" key="6">
    <source>
        <dbReference type="Pfam" id="PF14819"/>
    </source>
</evidence>
<dbReference type="SUPFAM" id="SSF55620">
    <property type="entry name" value="Tetrahydrobiopterin biosynthesis enzymes-like"/>
    <property type="match status" value="1"/>
</dbReference>
<sequence length="274" mass="30389">MEHPATGSGLGHSTDYPDSYDAGLLFPMPREASRLPLGLAADALPFAGIDRWHAWEVSWLNPQGKPEVAIGRIDIPASSPFMVESKSLKLYLNGYNSERMVSLEAVRALIETDLSAACQAGVTVELYSPDTLPGLAVQSPGESIDALDIACERYHPDPALLSAAGDTVEETLRSDLLKSNCPVTLQPDWASVIVHYVGPRIDRAGLLRYIVSFRNHADFHEHCVERIWVDLMERCRPEKLTVFACYTRRGGLDINPWRSNFETLPDTFVKLARQ</sequence>
<dbReference type="Pfam" id="PF14819">
    <property type="entry name" value="QueF_N"/>
    <property type="match status" value="1"/>
</dbReference>
<feature type="active site" description="Thioimide intermediate" evidence="5">
    <location>
        <position position="181"/>
    </location>
</feature>
<keyword evidence="3 5" id="KW-0521">NADP</keyword>
<dbReference type="PIRSF" id="PIRSF004750">
    <property type="entry name" value="Nitrile_oxidored_YqcD_prd"/>
    <property type="match status" value="1"/>
</dbReference>
<dbReference type="InterPro" id="IPR050084">
    <property type="entry name" value="NADPH_dep_7-cyano-7-deazaG_red"/>
</dbReference>
<dbReference type="PANTHER" id="PTHR34354:SF1">
    <property type="entry name" value="NADPH-DEPENDENT 7-CYANO-7-DEAZAGUANINE REDUCTASE"/>
    <property type="match status" value="1"/>
</dbReference>
<evidence type="ECO:0000256" key="2">
    <source>
        <dbReference type="ARBA" id="ARBA00022785"/>
    </source>
</evidence>
<reference evidence="7 8" key="1">
    <citation type="journal article" date="2011" name="J. Bacteriol.">
        <title>Genome sequence of Methyloversatilis universalis FAM5T, a methylotrophic representative of the order Rhodocyclales.</title>
        <authorList>
            <person name="Kittichotirat W."/>
            <person name="Good N.M."/>
            <person name="Hall R."/>
            <person name="Bringel F."/>
            <person name="Lajus A."/>
            <person name="Medigue C."/>
            <person name="Smalley N.E."/>
            <person name="Beck D."/>
            <person name="Bumgarner R."/>
            <person name="Vuilleumier S."/>
            <person name="Kalyuzhnaya M.G."/>
        </authorList>
    </citation>
    <scope>NUCLEOTIDE SEQUENCE [LARGE SCALE GENOMIC DNA]</scope>
    <source>
        <strain evidence="8">ATCC BAA-1314 / JCM 13912 / FAM5</strain>
    </source>
</reference>
<proteinExistence type="inferred from homology"/>
<comment type="caution">
    <text evidence="7">The sequence shown here is derived from an EMBL/GenBank/DDBJ whole genome shotgun (WGS) entry which is preliminary data.</text>
</comment>
<evidence type="ECO:0000256" key="4">
    <source>
        <dbReference type="ARBA" id="ARBA00023002"/>
    </source>
</evidence>
<dbReference type="PANTHER" id="PTHR34354">
    <property type="entry name" value="NADPH-DEPENDENT 7-CYANO-7-DEAZAGUANINE REDUCTASE"/>
    <property type="match status" value="1"/>
</dbReference>
<evidence type="ECO:0000256" key="5">
    <source>
        <dbReference type="HAMAP-Rule" id="MF_00817"/>
    </source>
</evidence>
<feature type="binding site" evidence="5">
    <location>
        <begin position="85"/>
        <end position="86"/>
    </location>
    <ligand>
        <name>NADPH</name>
        <dbReference type="ChEBI" id="CHEBI:57783"/>
    </ligand>
</feature>
<dbReference type="eggNOG" id="COG0780">
    <property type="taxonomic scope" value="Bacteria"/>
</dbReference>
<dbReference type="RefSeq" id="WP_008059257.1">
    <property type="nucleotide sequence ID" value="NZ_AFHG01000030.1"/>
</dbReference>
<comment type="catalytic activity">
    <reaction evidence="5">
        <text>7-aminomethyl-7-carbaguanine + 2 NADP(+) = 7-cyano-7-carbaguanine + 2 NADPH + 3 H(+)</text>
        <dbReference type="Rhea" id="RHEA:13409"/>
        <dbReference type="ChEBI" id="CHEBI:15378"/>
        <dbReference type="ChEBI" id="CHEBI:45075"/>
        <dbReference type="ChEBI" id="CHEBI:57783"/>
        <dbReference type="ChEBI" id="CHEBI:58349"/>
        <dbReference type="ChEBI" id="CHEBI:58703"/>
        <dbReference type="EC" id="1.7.1.13"/>
    </reaction>
</comment>
<evidence type="ECO:0000313" key="8">
    <source>
        <dbReference type="Proteomes" id="UP000005019"/>
    </source>
</evidence>
<gene>
    <name evidence="5" type="primary">queF</name>
    <name evidence="7" type="ORF">METUNv1_00908</name>
</gene>
<dbReference type="GO" id="GO:0033739">
    <property type="term" value="F:preQ1 synthase activity"/>
    <property type="evidence" value="ECO:0007669"/>
    <property type="project" value="UniProtKB-UniRule"/>
</dbReference>
<dbReference type="OrthoDB" id="9789995at2"/>
<feature type="binding site" evidence="5">
    <location>
        <begin position="249"/>
        <end position="250"/>
    </location>
    <ligand>
        <name>NADPH</name>
        <dbReference type="ChEBI" id="CHEBI:57783"/>
    </ligand>
</feature>
<keyword evidence="4 5" id="KW-0560">Oxidoreductase</keyword>
<dbReference type="eggNOG" id="COG2904">
    <property type="taxonomic scope" value="Bacteria"/>
</dbReference>
<dbReference type="Pfam" id="PF14489">
    <property type="entry name" value="QueF"/>
    <property type="match status" value="1"/>
</dbReference>
<dbReference type="InterPro" id="IPR016428">
    <property type="entry name" value="QueF_type2"/>
</dbReference>
<comment type="pathway">
    <text evidence="5">tRNA modification; tRNA-queuosine biosynthesis.</text>
</comment>
<dbReference type="AlphaFoldDB" id="F5R9J9"/>
<dbReference type="UniPathway" id="UPA00392"/>
<comment type="similarity">
    <text evidence="5">Belongs to the GTP cyclohydrolase I family. QueF type 2 subfamily.</text>
</comment>
<organism evidence="7 8">
    <name type="scientific">Methyloversatilis universalis (strain ATCC BAA-1314 / DSM 25237 / JCM 13912 / CCUG 52030 / FAM5)</name>
    <dbReference type="NCBI Taxonomy" id="1000565"/>
    <lineage>
        <taxon>Bacteria</taxon>
        <taxon>Pseudomonadati</taxon>
        <taxon>Pseudomonadota</taxon>
        <taxon>Betaproteobacteria</taxon>
        <taxon>Nitrosomonadales</taxon>
        <taxon>Sterolibacteriaceae</taxon>
        <taxon>Methyloversatilis</taxon>
    </lineage>
</organism>
<feature type="binding site" evidence="5">
    <location>
        <begin position="83"/>
        <end position="85"/>
    </location>
    <ligand>
        <name>substrate</name>
    </ligand>
</feature>
<dbReference type="EMBL" id="AFHG01000030">
    <property type="protein sequence ID" value="EGK73069.1"/>
    <property type="molecule type" value="Genomic_DNA"/>
</dbReference>